<accession>A0A8J4AGC7</accession>
<evidence type="ECO:0000313" key="2">
    <source>
        <dbReference type="Proteomes" id="UP000614996"/>
    </source>
</evidence>
<organism evidence="1 2">
    <name type="scientific">Actinocatenispora comari</name>
    <dbReference type="NCBI Taxonomy" id="2807577"/>
    <lineage>
        <taxon>Bacteria</taxon>
        <taxon>Bacillati</taxon>
        <taxon>Actinomycetota</taxon>
        <taxon>Actinomycetes</taxon>
        <taxon>Micromonosporales</taxon>
        <taxon>Micromonosporaceae</taxon>
        <taxon>Actinocatenispora</taxon>
    </lineage>
</organism>
<gene>
    <name evidence="1" type="ORF">NUM_34120</name>
</gene>
<dbReference type="Proteomes" id="UP000614996">
    <property type="component" value="Unassembled WGS sequence"/>
</dbReference>
<proteinExistence type="predicted"/>
<comment type="caution">
    <text evidence="1">The sequence shown here is derived from an EMBL/GenBank/DDBJ whole genome shotgun (WGS) entry which is preliminary data.</text>
</comment>
<protein>
    <recommendedName>
        <fullName evidence="3">Winged helix DNA-binding domain-containing protein</fullName>
    </recommendedName>
</protein>
<evidence type="ECO:0000313" key="1">
    <source>
        <dbReference type="EMBL" id="GIL28158.1"/>
    </source>
</evidence>
<dbReference type="PANTHER" id="PTHR38479">
    <property type="entry name" value="LMO0824 PROTEIN"/>
    <property type="match status" value="1"/>
</dbReference>
<dbReference type="EMBL" id="BOPO01000055">
    <property type="protein sequence ID" value="GIL28158.1"/>
    <property type="molecule type" value="Genomic_DNA"/>
</dbReference>
<dbReference type="InterPro" id="IPR009351">
    <property type="entry name" value="AlkZ-like"/>
</dbReference>
<name>A0A8J4AGC7_9ACTN</name>
<sequence>MQAQVDRVPALSVLARGGAAGADAGWSNLVRTWAMRGTLHLVPETEIAHYAAALGDSIAARETRLWPRRGVEASAEDRLNDAMIQALRAGPLGRRELAGQVGALLGAPYRTLLEHPWGIGLKPAVARGLLRLRGSGTEITLSLPPTPPAPVEVAAAQRWLAGKYLTANVFGTPAAFAAWSGLPAAAARRALAAADEGPVTIEGTAYAHAGPLDAGIEDDHLTLLPEFDPYLLAVADKDGFCGDDRTLLYRKGGWVSATVLRAGMPIGTWKLRDRRSGRIEFAPMTGWSAALRRRVEQQAGRFTDFLTTERT</sequence>
<evidence type="ECO:0008006" key="3">
    <source>
        <dbReference type="Google" id="ProtNLM"/>
    </source>
</evidence>
<keyword evidence="2" id="KW-1185">Reference proteome</keyword>
<reference evidence="2" key="1">
    <citation type="journal article" date="2021" name="Int. J. Syst. Evol. Microbiol.">
        <title>Actinocatenispora comari sp. nov., an endophytic actinomycete isolated from aerial parts of Comarum salesowianum.</title>
        <authorList>
            <person name="Oyunbileg N."/>
            <person name="Iizaka Y."/>
            <person name="Hamada M."/>
            <person name="Davaapurev B.O."/>
            <person name="Fukumoto A."/>
            <person name="Tsetseg B."/>
            <person name="Kato F."/>
            <person name="Tamura T."/>
            <person name="Batkhuu J."/>
            <person name="Anzai Y."/>
        </authorList>
    </citation>
    <scope>NUCLEOTIDE SEQUENCE [LARGE SCALE GENOMIC DNA]</scope>
    <source>
        <strain evidence="2">NUM-2625</strain>
    </source>
</reference>
<dbReference type="PANTHER" id="PTHR38479:SF2">
    <property type="entry name" value="WINGED HELIX DNA-BINDING DOMAIN-CONTAINING PROTEIN"/>
    <property type="match status" value="1"/>
</dbReference>
<dbReference type="AlphaFoldDB" id="A0A8J4AGC7"/>
<dbReference type="Pfam" id="PF06224">
    <property type="entry name" value="AlkZ-like"/>
    <property type="match status" value="1"/>
</dbReference>